<feature type="domain" description="RNase H type-1" evidence="2">
    <location>
        <begin position="527"/>
        <end position="660"/>
    </location>
</feature>
<comment type="caution">
    <text evidence="3">The sequence shown here is derived from an EMBL/GenBank/DDBJ whole genome shotgun (WGS) entry which is preliminary data.</text>
</comment>
<dbReference type="PANTHER" id="PTHR37984:SF5">
    <property type="entry name" value="PROTEIN NYNRIN-LIKE"/>
    <property type="match status" value="1"/>
</dbReference>
<evidence type="ECO:0000259" key="2">
    <source>
        <dbReference type="PROSITE" id="PS50879"/>
    </source>
</evidence>
<keyword evidence="1" id="KW-0511">Multifunctional enzyme</keyword>
<gene>
    <name evidence="3" type="ORF">A2U01_0000455</name>
</gene>
<name>A0A392LXL0_9FABA</name>
<dbReference type="InterPro" id="IPR000477">
    <property type="entry name" value="RT_dom"/>
</dbReference>
<reference evidence="3 4" key="1">
    <citation type="journal article" date="2018" name="Front. Plant Sci.">
        <title>Red Clover (Trifolium pratense) and Zigzag Clover (T. medium) - A Picture of Genomic Similarities and Differences.</title>
        <authorList>
            <person name="Dluhosova J."/>
            <person name="Istvanek J."/>
            <person name="Nedelnik J."/>
            <person name="Repkova J."/>
        </authorList>
    </citation>
    <scope>NUCLEOTIDE SEQUENCE [LARGE SCALE GENOMIC DNA]</scope>
    <source>
        <strain evidence="4">cv. 10/8</strain>
        <tissue evidence="3">Leaf</tissue>
    </source>
</reference>
<organism evidence="3 4">
    <name type="scientific">Trifolium medium</name>
    <dbReference type="NCBI Taxonomy" id="97028"/>
    <lineage>
        <taxon>Eukaryota</taxon>
        <taxon>Viridiplantae</taxon>
        <taxon>Streptophyta</taxon>
        <taxon>Embryophyta</taxon>
        <taxon>Tracheophyta</taxon>
        <taxon>Spermatophyta</taxon>
        <taxon>Magnoliopsida</taxon>
        <taxon>eudicotyledons</taxon>
        <taxon>Gunneridae</taxon>
        <taxon>Pentapetalae</taxon>
        <taxon>rosids</taxon>
        <taxon>fabids</taxon>
        <taxon>Fabales</taxon>
        <taxon>Fabaceae</taxon>
        <taxon>Papilionoideae</taxon>
        <taxon>50 kb inversion clade</taxon>
        <taxon>NPAAA clade</taxon>
        <taxon>Hologalegina</taxon>
        <taxon>IRL clade</taxon>
        <taxon>Trifolieae</taxon>
        <taxon>Trifolium</taxon>
    </lineage>
</organism>
<feature type="non-terminal residue" evidence="3">
    <location>
        <position position="720"/>
    </location>
</feature>
<evidence type="ECO:0000256" key="1">
    <source>
        <dbReference type="ARBA" id="ARBA00023268"/>
    </source>
</evidence>
<dbReference type="Pfam" id="PF00078">
    <property type="entry name" value="RVT_1"/>
    <property type="match status" value="1"/>
</dbReference>
<evidence type="ECO:0000313" key="3">
    <source>
        <dbReference type="EMBL" id="MCH79701.1"/>
    </source>
</evidence>
<dbReference type="InterPro" id="IPR036397">
    <property type="entry name" value="RNaseH_sf"/>
</dbReference>
<dbReference type="PROSITE" id="PS50879">
    <property type="entry name" value="RNASE_H_1"/>
    <property type="match status" value="1"/>
</dbReference>
<dbReference type="Gene3D" id="3.10.10.10">
    <property type="entry name" value="HIV Type 1 Reverse Transcriptase, subunit A, domain 1"/>
    <property type="match status" value="1"/>
</dbReference>
<dbReference type="SUPFAM" id="SSF53098">
    <property type="entry name" value="Ribonuclease H-like"/>
    <property type="match status" value="1"/>
</dbReference>
<dbReference type="PANTHER" id="PTHR37984">
    <property type="entry name" value="PROTEIN CBG26694"/>
    <property type="match status" value="1"/>
</dbReference>
<dbReference type="GO" id="GO:0004523">
    <property type="term" value="F:RNA-DNA hybrid ribonuclease activity"/>
    <property type="evidence" value="ECO:0007669"/>
    <property type="project" value="InterPro"/>
</dbReference>
<dbReference type="CDD" id="cd01647">
    <property type="entry name" value="RT_LTR"/>
    <property type="match status" value="1"/>
</dbReference>
<dbReference type="Pfam" id="PF17919">
    <property type="entry name" value="RT_RNaseH_2"/>
    <property type="match status" value="1"/>
</dbReference>
<evidence type="ECO:0000313" key="4">
    <source>
        <dbReference type="Proteomes" id="UP000265520"/>
    </source>
</evidence>
<dbReference type="Gene3D" id="3.30.70.270">
    <property type="match status" value="2"/>
</dbReference>
<sequence>MVNSSNAKKSPDFLRRKANSKKSEVVNETNYEHLDCVIDDDPLAFENGWSDKIGKLEAQDPLEEINLADIYMPGLDRTLVEYRLPLKAGKKLVKQNPRRFAPEVVEKIKAEIQRLLDAKFIQTARYVEWVSNIVPVIKKNGSLRVCIDFRDLNAATPKDEYPMPVADMLFDSASGNEILSLMDGYSGYNQIFIPKEDVPKTAFRCPEAIGNFEWTVMPFGLKNAGATYQRAMNLIFHDFINDFMQVYIDDVVVKSKAKIDHLTHLRMAFERMRSYNLKMNPMKCAFSVSAGKFLGFLIQEKGVEVDSSKSKAIMDCQPPKNKKELQSFLGKVNFLRRFISNLAGRITTFTPLLKLKKEDKFQWNDDHQKAFDEIKWYLVNPPIMTPPTRRKPLKLYISASNETIGSLLAQEDANGHERAIYYLSRTLIDAETRYNAIEKLCLSLYYSCAKLKHYIKPFEVIVTSHFDVIKHFLLKPILHSRIAKWALALTEFSLTYVPLKAMKGQVIADFLANYSTTNDFVEQDFVGTKPWKLYFDGSCHKRGSGIGIMIISPKNIPTKFMYKLSSYCLNNEAEHEALITGLELLIQFKANNIIIRGDSQLVVNQINGNYRREKKNLLRYLEIAKTLITRFDEVRLEHVPRIKNLGANELAQSASGYKIAKEYFDKIIEIRKPIHECNMEILNIDDIATDDWRFEINSYLQDPKSSSDKKLKYKSLFYTL</sequence>
<protein>
    <recommendedName>
        <fullName evidence="2">RNase H type-1 domain-containing protein</fullName>
    </recommendedName>
</protein>
<dbReference type="InterPro" id="IPR012337">
    <property type="entry name" value="RNaseH-like_sf"/>
</dbReference>
<dbReference type="GO" id="GO:0003676">
    <property type="term" value="F:nucleic acid binding"/>
    <property type="evidence" value="ECO:0007669"/>
    <property type="project" value="InterPro"/>
</dbReference>
<dbReference type="Proteomes" id="UP000265520">
    <property type="component" value="Unassembled WGS sequence"/>
</dbReference>
<dbReference type="Pfam" id="PF13456">
    <property type="entry name" value="RVT_3"/>
    <property type="match status" value="1"/>
</dbReference>
<dbReference type="InterPro" id="IPR043128">
    <property type="entry name" value="Rev_trsase/Diguanyl_cyclase"/>
</dbReference>
<dbReference type="SUPFAM" id="SSF56672">
    <property type="entry name" value="DNA/RNA polymerases"/>
    <property type="match status" value="1"/>
</dbReference>
<dbReference type="EMBL" id="LXQA010000297">
    <property type="protein sequence ID" value="MCH79701.1"/>
    <property type="molecule type" value="Genomic_DNA"/>
</dbReference>
<dbReference type="FunFam" id="3.30.70.270:FF:000020">
    <property type="entry name" value="Transposon Tf2-6 polyprotein-like Protein"/>
    <property type="match status" value="1"/>
</dbReference>
<accession>A0A392LXL0</accession>
<dbReference type="AlphaFoldDB" id="A0A392LXL0"/>
<dbReference type="InterPro" id="IPR041577">
    <property type="entry name" value="RT_RNaseH_2"/>
</dbReference>
<dbReference type="InterPro" id="IPR002156">
    <property type="entry name" value="RNaseH_domain"/>
</dbReference>
<dbReference type="InterPro" id="IPR043502">
    <property type="entry name" value="DNA/RNA_pol_sf"/>
</dbReference>
<dbReference type="Gene3D" id="3.30.420.10">
    <property type="entry name" value="Ribonuclease H-like superfamily/Ribonuclease H"/>
    <property type="match status" value="1"/>
</dbReference>
<dbReference type="InterPro" id="IPR050951">
    <property type="entry name" value="Retrovirus_Pol_polyprotein"/>
</dbReference>
<dbReference type="CDD" id="cd09279">
    <property type="entry name" value="RNase_HI_like"/>
    <property type="match status" value="1"/>
</dbReference>
<dbReference type="CDD" id="cd09274">
    <property type="entry name" value="RNase_HI_RT_Ty3"/>
    <property type="match status" value="1"/>
</dbReference>
<proteinExistence type="predicted"/>
<keyword evidence="4" id="KW-1185">Reference proteome</keyword>